<reference evidence="1 2" key="1">
    <citation type="journal article" name="Front. Microbiol.">
        <title>Sugar Metabolism of the First Thermophilic Planctomycete Thermogutta terrifontis: Comparative Genomic and Transcriptomic Approaches.</title>
        <authorList>
            <person name="Elcheninov A.G."/>
            <person name="Menzel P."/>
            <person name="Gudbergsdottir S.R."/>
            <person name="Slesarev A.I."/>
            <person name="Kadnikov V.V."/>
            <person name="Krogh A."/>
            <person name="Bonch-Osmolovskaya E.A."/>
            <person name="Peng X."/>
            <person name="Kublanov I.V."/>
        </authorList>
    </citation>
    <scope>NUCLEOTIDE SEQUENCE [LARGE SCALE GENOMIC DNA]</scope>
    <source>
        <strain evidence="1 2">R1</strain>
    </source>
</reference>
<name>A0A286RFS2_9BACT</name>
<dbReference type="EMBL" id="CP018477">
    <property type="protein sequence ID" value="ASV74797.1"/>
    <property type="molecule type" value="Genomic_DNA"/>
</dbReference>
<protein>
    <submittedName>
        <fullName evidence="1">Uncharacterized protein</fullName>
    </submittedName>
</protein>
<dbReference type="AlphaFoldDB" id="A0A286RFS2"/>
<sequence>MLKKLASKLTTIPMLRQRRDNLLVMDVYSSSTTLSERFCPVNNRWVEIPATWKGGRV</sequence>
<organism evidence="1 2">
    <name type="scientific">Thermogutta terrifontis</name>
    <dbReference type="NCBI Taxonomy" id="1331910"/>
    <lineage>
        <taxon>Bacteria</taxon>
        <taxon>Pseudomonadati</taxon>
        <taxon>Planctomycetota</taxon>
        <taxon>Planctomycetia</taxon>
        <taxon>Pirellulales</taxon>
        <taxon>Thermoguttaceae</taxon>
        <taxon>Thermogutta</taxon>
    </lineage>
</organism>
<gene>
    <name evidence="1" type="ORF">THTE_2195</name>
</gene>
<accession>A0A286RFS2</accession>
<dbReference type="Proteomes" id="UP000215086">
    <property type="component" value="Chromosome"/>
</dbReference>
<evidence type="ECO:0000313" key="1">
    <source>
        <dbReference type="EMBL" id="ASV74797.1"/>
    </source>
</evidence>
<evidence type="ECO:0000313" key="2">
    <source>
        <dbReference type="Proteomes" id="UP000215086"/>
    </source>
</evidence>
<proteinExistence type="predicted"/>
<keyword evidence="2" id="KW-1185">Reference proteome</keyword>
<dbReference type="KEGG" id="ttf:THTE_2195"/>